<organism evidence="5 6">
    <name type="scientific">Epilithonimonas vandammei</name>
    <dbReference type="NCBI Taxonomy" id="2487072"/>
    <lineage>
        <taxon>Bacteria</taxon>
        <taxon>Pseudomonadati</taxon>
        <taxon>Bacteroidota</taxon>
        <taxon>Flavobacteriia</taxon>
        <taxon>Flavobacteriales</taxon>
        <taxon>Weeksellaceae</taxon>
        <taxon>Chryseobacterium group</taxon>
        <taxon>Epilithonimonas</taxon>
    </lineage>
</organism>
<evidence type="ECO:0000259" key="4">
    <source>
        <dbReference type="Pfam" id="PF00535"/>
    </source>
</evidence>
<evidence type="ECO:0000313" key="5">
    <source>
        <dbReference type="EMBL" id="AZI39019.1"/>
    </source>
</evidence>
<evidence type="ECO:0000256" key="1">
    <source>
        <dbReference type="ARBA" id="ARBA00006739"/>
    </source>
</evidence>
<evidence type="ECO:0000313" key="6">
    <source>
        <dbReference type="Proteomes" id="UP000281810"/>
    </source>
</evidence>
<evidence type="ECO:0000256" key="3">
    <source>
        <dbReference type="ARBA" id="ARBA00022679"/>
    </source>
</evidence>
<accession>A0A3G8Y122</accession>
<dbReference type="PANTHER" id="PTHR43685:SF5">
    <property type="entry name" value="GLYCOSYLTRANSFERASE EPSE-RELATED"/>
    <property type="match status" value="1"/>
</dbReference>
<dbReference type="PANTHER" id="PTHR43685">
    <property type="entry name" value="GLYCOSYLTRANSFERASE"/>
    <property type="match status" value="1"/>
</dbReference>
<name>A0A3G8Y122_9FLAO</name>
<dbReference type="EMBL" id="CP034161">
    <property type="protein sequence ID" value="AZI39019.1"/>
    <property type="molecule type" value="Genomic_DNA"/>
</dbReference>
<evidence type="ECO:0000256" key="2">
    <source>
        <dbReference type="ARBA" id="ARBA00022676"/>
    </source>
</evidence>
<dbReference type="Gene3D" id="3.90.550.10">
    <property type="entry name" value="Spore Coat Polysaccharide Biosynthesis Protein SpsA, Chain A"/>
    <property type="match status" value="1"/>
</dbReference>
<feature type="domain" description="Glycosyltransferase 2-like" evidence="4">
    <location>
        <begin position="9"/>
        <end position="178"/>
    </location>
</feature>
<dbReference type="OrthoDB" id="199095at2"/>
<dbReference type="RefSeq" id="WP_124801313.1">
    <property type="nucleotide sequence ID" value="NZ_CP034161.1"/>
</dbReference>
<keyword evidence="3 5" id="KW-0808">Transferase</keyword>
<protein>
    <submittedName>
        <fullName evidence="5">Glycosyltransferase</fullName>
    </submittedName>
</protein>
<dbReference type="SUPFAM" id="SSF53448">
    <property type="entry name" value="Nucleotide-diphospho-sugar transferases"/>
    <property type="match status" value="1"/>
</dbReference>
<dbReference type="InterPro" id="IPR001173">
    <property type="entry name" value="Glyco_trans_2-like"/>
</dbReference>
<keyword evidence="2" id="KW-0328">Glycosyltransferase</keyword>
<dbReference type="Proteomes" id="UP000281810">
    <property type="component" value="Chromosome"/>
</dbReference>
<sequence>MNNNPLVAVFMISYNQQDYIVEALSSVLNQKTNFDYQVFLSDDASTDSTQQVVDNYLENHPKKRNVTFIKQKNNLGWMPNFIYTLQRCQDSGAKYIALCEGDDFWSNEDKLQKQIDLLKSNDDIVMACHRYKELYNDGSTSDCPFFRKDFFQGKDSFKFTQADFEKFIRIQTMTIVFRSDALDLSLRTKYQFYCDTHIKHHILDHGAAIYTKDNDAVYRVHGNNVFLSQDERKKIKFTYDVYKDLIEKNNSVGYKNLLNISMRQRINSELKNKRLNVFDSYYRQLLLQQLRDTGSVALFAKNFFKGLINTKNT</sequence>
<dbReference type="InterPro" id="IPR050834">
    <property type="entry name" value="Glycosyltransf_2"/>
</dbReference>
<dbReference type="AlphaFoldDB" id="A0A3G8Y122"/>
<dbReference type="InterPro" id="IPR029044">
    <property type="entry name" value="Nucleotide-diphossugar_trans"/>
</dbReference>
<gene>
    <name evidence="5" type="ORF">EIB74_03120</name>
</gene>
<dbReference type="Pfam" id="PF00535">
    <property type="entry name" value="Glycos_transf_2"/>
    <property type="match status" value="1"/>
</dbReference>
<reference evidence="6" key="1">
    <citation type="submission" date="2018-11" db="EMBL/GenBank/DDBJ databases">
        <title>Proposal to divide the Flavobacteriaceae and reorganize its genera based on Amino Acid Identity values calculated from whole genome sequences.</title>
        <authorList>
            <person name="Nicholson A.C."/>
            <person name="Gulvik C.A."/>
            <person name="Whitney A.M."/>
            <person name="Humrighouse B.W."/>
            <person name="Bell M."/>
            <person name="Holmes B."/>
            <person name="Steigerwalt A.B."/>
            <person name="Villarma A."/>
            <person name="Sheth M."/>
            <person name="Batra D."/>
            <person name="Pryor J."/>
            <person name="Bernardet J.-F."/>
            <person name="Hugo C."/>
            <person name="Kampfer P."/>
            <person name="Newman J.D."/>
            <person name="McQuiston J.R."/>
        </authorList>
    </citation>
    <scope>NUCLEOTIDE SEQUENCE [LARGE SCALE GENOMIC DNA]</scope>
    <source>
        <strain evidence="6">F5649</strain>
    </source>
</reference>
<proteinExistence type="inferred from homology"/>
<comment type="similarity">
    <text evidence="1">Belongs to the glycosyltransferase 2 family.</text>
</comment>
<keyword evidence="6" id="KW-1185">Reference proteome</keyword>
<dbReference type="GO" id="GO:0016757">
    <property type="term" value="F:glycosyltransferase activity"/>
    <property type="evidence" value="ECO:0007669"/>
    <property type="project" value="UniProtKB-KW"/>
</dbReference>